<dbReference type="AlphaFoldDB" id="A0A4R3K6B4"/>
<dbReference type="SUPFAM" id="SSF51556">
    <property type="entry name" value="Metallo-dependent hydrolases"/>
    <property type="match status" value="1"/>
</dbReference>
<evidence type="ECO:0000256" key="1">
    <source>
        <dbReference type="ARBA" id="ARBA00023239"/>
    </source>
</evidence>
<dbReference type="Proteomes" id="UP000295188">
    <property type="component" value="Unassembled WGS sequence"/>
</dbReference>
<dbReference type="GO" id="GO:0016787">
    <property type="term" value="F:hydrolase activity"/>
    <property type="evidence" value="ECO:0007669"/>
    <property type="project" value="InterPro"/>
</dbReference>
<evidence type="ECO:0000313" key="4">
    <source>
        <dbReference type="Proteomes" id="UP000295188"/>
    </source>
</evidence>
<dbReference type="InterPro" id="IPR032465">
    <property type="entry name" value="ACMSD"/>
</dbReference>
<dbReference type="PANTHER" id="PTHR21240">
    <property type="entry name" value="2-AMINO-3-CARBOXYLMUCONATE-6-SEMIALDEHYDE DECARBOXYLASE"/>
    <property type="match status" value="1"/>
</dbReference>
<name>A0A4R3K6B4_9FIRM</name>
<gene>
    <name evidence="3" type="ORF">EDC37_11035</name>
</gene>
<dbReference type="InterPro" id="IPR006680">
    <property type="entry name" value="Amidohydro-rel"/>
</dbReference>
<reference evidence="3 4" key="1">
    <citation type="submission" date="2019-03" db="EMBL/GenBank/DDBJ databases">
        <title>Genomic Encyclopedia of Type Strains, Phase IV (KMG-IV): sequencing the most valuable type-strain genomes for metagenomic binning, comparative biology and taxonomic classification.</title>
        <authorList>
            <person name="Goeker M."/>
        </authorList>
    </citation>
    <scope>NUCLEOTIDE SEQUENCE [LARGE SCALE GENOMIC DNA]</scope>
    <source>
        <strain evidence="3 4">DSM 20467</strain>
    </source>
</reference>
<dbReference type="EMBL" id="SMAA01000010">
    <property type="protein sequence ID" value="TCS78406.1"/>
    <property type="molecule type" value="Genomic_DNA"/>
</dbReference>
<organism evidence="3 4">
    <name type="scientific">Pectinatus cerevisiiphilus</name>
    <dbReference type="NCBI Taxonomy" id="86956"/>
    <lineage>
        <taxon>Bacteria</taxon>
        <taxon>Bacillati</taxon>
        <taxon>Bacillota</taxon>
        <taxon>Negativicutes</taxon>
        <taxon>Selenomonadales</taxon>
        <taxon>Selenomonadaceae</taxon>
        <taxon>Pectinatus</taxon>
    </lineage>
</organism>
<protein>
    <recommendedName>
        <fullName evidence="2">Amidohydrolase-related domain-containing protein</fullName>
    </recommendedName>
</protein>
<keyword evidence="1" id="KW-0456">Lyase</keyword>
<dbReference type="RefSeq" id="WP_132549946.1">
    <property type="nucleotide sequence ID" value="NZ_SMAA01000010.1"/>
</dbReference>
<dbReference type="GO" id="GO:0016831">
    <property type="term" value="F:carboxy-lyase activity"/>
    <property type="evidence" value="ECO:0007669"/>
    <property type="project" value="InterPro"/>
</dbReference>
<dbReference type="Gene3D" id="3.20.20.140">
    <property type="entry name" value="Metal-dependent hydrolases"/>
    <property type="match status" value="1"/>
</dbReference>
<evidence type="ECO:0000313" key="3">
    <source>
        <dbReference type="EMBL" id="TCS78406.1"/>
    </source>
</evidence>
<comment type="caution">
    <text evidence="3">The sequence shown here is derived from an EMBL/GenBank/DDBJ whole genome shotgun (WGS) entry which is preliminary data.</text>
</comment>
<proteinExistence type="predicted"/>
<dbReference type="InterPro" id="IPR032466">
    <property type="entry name" value="Metal_Hydrolase"/>
</dbReference>
<dbReference type="CDD" id="cd01292">
    <property type="entry name" value="metallo-dependent_hydrolases"/>
    <property type="match status" value="1"/>
</dbReference>
<keyword evidence="4" id="KW-1185">Reference proteome</keyword>
<dbReference type="OrthoDB" id="9771932at2"/>
<sequence length="293" mass="33361">MKIIDAHMHFSVIGNFVETAANINCECDIPTLKREFDKCGVVLGVGMGVDPSNMVEGSINPQIITHGFTKFPPYLAQCLGIATDMITAENREQTLAAYEKLLQEPSSLGFKIYAGYQHYFVDDEIYHPFFKMAEKYDVPVVIHTGDTASSHGKLKYAHPLTVDEAAVDFPKVRFVIAHCGNPWIIDATEVAMKNPNVYLDMSGLIEGLVDSTEFLRERAGYIEHLKTWLNYMDRYDKVMYGSDWPLADMKNYIEIIKAVIPKKYHQAVFYDNALNVFRKLKDYLPREKAVRID</sequence>
<feature type="domain" description="Amidohydrolase-related" evidence="2">
    <location>
        <begin position="89"/>
        <end position="278"/>
    </location>
</feature>
<evidence type="ECO:0000259" key="2">
    <source>
        <dbReference type="Pfam" id="PF04909"/>
    </source>
</evidence>
<dbReference type="Pfam" id="PF04909">
    <property type="entry name" value="Amidohydro_2"/>
    <property type="match status" value="1"/>
</dbReference>
<accession>A0A4R3K6B4</accession>